<dbReference type="GO" id="GO:0003676">
    <property type="term" value="F:nucleic acid binding"/>
    <property type="evidence" value="ECO:0007669"/>
    <property type="project" value="InterPro"/>
</dbReference>
<gene>
    <name evidence="2" type="ORF">GP486_008965</name>
</gene>
<dbReference type="AlphaFoldDB" id="A0A9P8HTN5"/>
<dbReference type="Pfam" id="PF02171">
    <property type="entry name" value="Piwi"/>
    <property type="match status" value="1"/>
</dbReference>
<comment type="caution">
    <text evidence="2">The sequence shown here is derived from an EMBL/GenBank/DDBJ whole genome shotgun (WGS) entry which is preliminary data.</text>
</comment>
<dbReference type="InterPro" id="IPR036397">
    <property type="entry name" value="RNaseH_sf"/>
</dbReference>
<name>A0A9P8HTN5_9PEZI</name>
<dbReference type="PANTHER" id="PTHR22891">
    <property type="entry name" value="EUKARYOTIC TRANSLATION INITIATION FACTOR 2C"/>
    <property type="match status" value="1"/>
</dbReference>
<dbReference type="Gene3D" id="3.30.420.10">
    <property type="entry name" value="Ribonuclease H-like superfamily/Ribonuclease H"/>
    <property type="match status" value="1"/>
</dbReference>
<feature type="domain" description="Piwi" evidence="1">
    <location>
        <begin position="1"/>
        <end position="80"/>
    </location>
</feature>
<dbReference type="EMBL" id="JAGHQM010004664">
    <property type="protein sequence ID" value="KAH0533824.1"/>
    <property type="molecule type" value="Genomic_DNA"/>
</dbReference>
<dbReference type="SUPFAM" id="SSF53098">
    <property type="entry name" value="Ribonuclease H-like"/>
    <property type="match status" value="1"/>
</dbReference>
<evidence type="ECO:0000259" key="1">
    <source>
        <dbReference type="PROSITE" id="PS50822"/>
    </source>
</evidence>
<dbReference type="Proteomes" id="UP000750711">
    <property type="component" value="Unassembled WGS sequence"/>
</dbReference>
<keyword evidence="3" id="KW-1185">Reference proteome</keyword>
<protein>
    <recommendedName>
        <fullName evidence="1">Piwi domain-containing protein</fullName>
    </recommendedName>
</protein>
<proteinExistence type="predicted"/>
<dbReference type="InterPro" id="IPR012337">
    <property type="entry name" value="RNaseH-like_sf"/>
</dbReference>
<sequence length="91" mass="9928">MPDSIIYYHDGLSEGEFNQVMASEAEPLRAACKELSTGKTPRITVVAFVRRHHTRLLPTEQDDKLGNLLPGAVVENSALSVLKDGSDGTFD</sequence>
<accession>A0A9P8HTN5</accession>
<dbReference type="InterPro" id="IPR003165">
    <property type="entry name" value="Piwi"/>
</dbReference>
<evidence type="ECO:0000313" key="2">
    <source>
        <dbReference type="EMBL" id="KAH0533824.1"/>
    </source>
</evidence>
<dbReference type="PROSITE" id="PS50822">
    <property type="entry name" value="PIWI"/>
    <property type="match status" value="1"/>
</dbReference>
<reference evidence="2" key="1">
    <citation type="submission" date="2021-03" db="EMBL/GenBank/DDBJ databases">
        <title>Comparative genomics and phylogenomic investigation of the class Geoglossomycetes provide insights into ecological specialization and systematics.</title>
        <authorList>
            <person name="Melie T."/>
            <person name="Pirro S."/>
            <person name="Miller A.N."/>
            <person name="Quandt A."/>
        </authorList>
    </citation>
    <scope>NUCLEOTIDE SEQUENCE</scope>
    <source>
        <strain evidence="2">CAQ_001_2017</strain>
    </source>
</reference>
<evidence type="ECO:0000313" key="3">
    <source>
        <dbReference type="Proteomes" id="UP000750711"/>
    </source>
</evidence>
<organism evidence="2 3">
    <name type="scientific">Trichoglossum hirsutum</name>
    <dbReference type="NCBI Taxonomy" id="265104"/>
    <lineage>
        <taxon>Eukaryota</taxon>
        <taxon>Fungi</taxon>
        <taxon>Dikarya</taxon>
        <taxon>Ascomycota</taxon>
        <taxon>Pezizomycotina</taxon>
        <taxon>Geoglossomycetes</taxon>
        <taxon>Geoglossales</taxon>
        <taxon>Geoglossaceae</taxon>
        <taxon>Trichoglossum</taxon>
    </lineage>
</organism>